<dbReference type="Proteomes" id="UP000243686">
    <property type="component" value="Unassembled WGS sequence"/>
</dbReference>
<proteinExistence type="predicted"/>
<accession>A0A1S8WYZ7</accession>
<sequence>MPSSDGIFFVAHKEQLEGEAINVRSNLTLDNVKELTTNSILMTETKNANPLYTSVQEETKTNIILRANVKKRARQ</sequence>
<reference evidence="1 2" key="1">
    <citation type="submission" date="2015-03" db="EMBL/GenBank/DDBJ databases">
        <title>Draft genome of the nematode, Opisthorchis viverrini.</title>
        <authorList>
            <person name="Mitreva M."/>
        </authorList>
    </citation>
    <scope>NUCLEOTIDE SEQUENCE [LARGE SCALE GENOMIC DNA]</scope>
    <source>
        <strain evidence="1">Khon Kaen</strain>
    </source>
</reference>
<protein>
    <submittedName>
        <fullName evidence="1">Uncharacterized protein</fullName>
    </submittedName>
</protein>
<organism evidence="1 2">
    <name type="scientific">Opisthorchis viverrini</name>
    <name type="common">Southeast Asian liver fluke</name>
    <dbReference type="NCBI Taxonomy" id="6198"/>
    <lineage>
        <taxon>Eukaryota</taxon>
        <taxon>Metazoa</taxon>
        <taxon>Spiralia</taxon>
        <taxon>Lophotrochozoa</taxon>
        <taxon>Platyhelminthes</taxon>
        <taxon>Trematoda</taxon>
        <taxon>Digenea</taxon>
        <taxon>Opisthorchiida</taxon>
        <taxon>Opisthorchiata</taxon>
        <taxon>Opisthorchiidae</taxon>
        <taxon>Opisthorchis</taxon>
    </lineage>
</organism>
<evidence type="ECO:0000313" key="1">
    <source>
        <dbReference type="EMBL" id="OON19647.1"/>
    </source>
</evidence>
<name>A0A1S8WYZ7_OPIVI</name>
<keyword evidence="2" id="KW-1185">Reference proteome</keyword>
<gene>
    <name evidence="1" type="ORF">X801_04488</name>
</gene>
<dbReference type="AlphaFoldDB" id="A0A1S8WYZ7"/>
<dbReference type="EMBL" id="KV893148">
    <property type="protein sequence ID" value="OON19647.1"/>
    <property type="molecule type" value="Genomic_DNA"/>
</dbReference>
<evidence type="ECO:0000313" key="2">
    <source>
        <dbReference type="Proteomes" id="UP000243686"/>
    </source>
</evidence>